<keyword evidence="4 6" id="KW-1133">Transmembrane helix</keyword>
<feature type="transmembrane region" description="Helical" evidence="6">
    <location>
        <begin position="179"/>
        <end position="201"/>
    </location>
</feature>
<dbReference type="Pfam" id="PF00892">
    <property type="entry name" value="EamA"/>
    <property type="match status" value="2"/>
</dbReference>
<dbReference type="Gene3D" id="1.10.3730.20">
    <property type="match status" value="1"/>
</dbReference>
<evidence type="ECO:0000256" key="2">
    <source>
        <dbReference type="ARBA" id="ARBA00007362"/>
    </source>
</evidence>
<keyword evidence="5 6" id="KW-0472">Membrane</keyword>
<dbReference type="OrthoDB" id="9810556at2"/>
<dbReference type="Proteomes" id="UP000189369">
    <property type="component" value="Chromosome"/>
</dbReference>
<protein>
    <submittedName>
        <fullName evidence="8">EamA family transporter</fullName>
    </submittedName>
</protein>
<gene>
    <name evidence="8" type="ORF">PAEH1_08895</name>
</gene>
<proteinExistence type="inferred from homology"/>
<feature type="transmembrane region" description="Helical" evidence="6">
    <location>
        <begin position="65"/>
        <end position="85"/>
    </location>
</feature>
<evidence type="ECO:0000313" key="9">
    <source>
        <dbReference type="Proteomes" id="UP000189369"/>
    </source>
</evidence>
<dbReference type="InterPro" id="IPR050638">
    <property type="entry name" value="AA-Vitamin_Transporters"/>
</dbReference>
<feature type="transmembrane region" description="Helical" evidence="6">
    <location>
        <begin position="33"/>
        <end position="53"/>
    </location>
</feature>
<accession>A0A1U9K0T9</accession>
<feature type="transmembrane region" description="Helical" evidence="6">
    <location>
        <begin position="240"/>
        <end position="257"/>
    </location>
</feature>
<feature type="domain" description="EamA" evidence="7">
    <location>
        <begin position="9"/>
        <end position="136"/>
    </location>
</feature>
<comment type="subcellular location">
    <subcellularLocation>
        <location evidence="1">Membrane</location>
        <topology evidence="1">Multi-pass membrane protein</topology>
    </subcellularLocation>
</comment>
<evidence type="ECO:0000256" key="4">
    <source>
        <dbReference type="ARBA" id="ARBA00022989"/>
    </source>
</evidence>
<feature type="transmembrane region" description="Helical" evidence="6">
    <location>
        <begin position="120"/>
        <end position="137"/>
    </location>
</feature>
<organism evidence="8 9">
    <name type="scientific">Paenalcaligenes hominis</name>
    <dbReference type="NCBI Taxonomy" id="643674"/>
    <lineage>
        <taxon>Bacteria</taxon>
        <taxon>Pseudomonadati</taxon>
        <taxon>Pseudomonadota</taxon>
        <taxon>Betaproteobacteria</taxon>
        <taxon>Burkholderiales</taxon>
        <taxon>Alcaligenaceae</taxon>
        <taxon>Paenalcaligenes</taxon>
    </lineage>
</organism>
<feature type="transmembrane region" description="Helical" evidence="6">
    <location>
        <begin position="9"/>
        <end position="27"/>
    </location>
</feature>
<comment type="similarity">
    <text evidence="2">Belongs to the EamA transporter family.</text>
</comment>
<dbReference type="EMBL" id="CP019697">
    <property type="protein sequence ID" value="AQS51651.1"/>
    <property type="molecule type" value="Genomic_DNA"/>
</dbReference>
<feature type="transmembrane region" description="Helical" evidence="6">
    <location>
        <begin position="91"/>
        <end position="113"/>
    </location>
</feature>
<dbReference type="STRING" id="643674.PAEH1_08895"/>
<evidence type="ECO:0000259" key="7">
    <source>
        <dbReference type="Pfam" id="PF00892"/>
    </source>
</evidence>
<evidence type="ECO:0000256" key="1">
    <source>
        <dbReference type="ARBA" id="ARBA00004141"/>
    </source>
</evidence>
<name>A0A1U9K0T9_9BURK</name>
<dbReference type="SUPFAM" id="SSF103481">
    <property type="entry name" value="Multidrug resistance efflux transporter EmrE"/>
    <property type="match status" value="2"/>
</dbReference>
<dbReference type="InterPro" id="IPR000620">
    <property type="entry name" value="EamA_dom"/>
</dbReference>
<dbReference type="KEGG" id="phn:PAEH1_08895"/>
<reference evidence="8 9" key="1">
    <citation type="submission" date="2017-01" db="EMBL/GenBank/DDBJ databases">
        <title>Complete Genome Sequence of Paenalcaligenes hominis, Isolated from a paraplegic Patient with neurogenic bladder.</title>
        <authorList>
            <person name="Mukhopadhyay R."/>
            <person name="Joaquin J."/>
            <person name="Hogue R."/>
            <person name="Kilaru A."/>
            <person name="Jospin G."/>
            <person name="Mars K."/>
            <person name="Eisen J.A."/>
            <person name="Chaturvedi V."/>
        </authorList>
    </citation>
    <scope>NUCLEOTIDE SEQUENCE [LARGE SCALE GENOMIC DNA]</scope>
    <source>
        <strain evidence="8 9">15S00501</strain>
    </source>
</reference>
<evidence type="ECO:0000256" key="3">
    <source>
        <dbReference type="ARBA" id="ARBA00022692"/>
    </source>
</evidence>
<sequence length="293" mass="31858">MKAHDLQQLFLLAAIWGSSFLFMRLAVVDFGTWPLMLVRVGVAAITMLSVVAWQKKWHALRQYRWPIAFVGVVNAAIPFSFFVYATQYLPTGTIAVINAMTPLFGALIARLWLGEHLSGSRLIGLIVGFSGIVFLVYDKLFFHDQHQSLAVLASLGATISYGIAASFSTKYLKGADPIAVTAGSFSSATLCVLPLAIWFWPQHPVSITAWGSALSLALLCTAVAYIIFYRLVASIGGARSVTVTFLVPPFGIIWGVLLLNEPFGLNELFSTALVLVGTLLATGFLRLRLKSTL</sequence>
<dbReference type="PANTHER" id="PTHR32322">
    <property type="entry name" value="INNER MEMBRANE TRANSPORTER"/>
    <property type="match status" value="1"/>
</dbReference>
<dbReference type="InterPro" id="IPR037185">
    <property type="entry name" value="EmrE-like"/>
</dbReference>
<feature type="domain" description="EamA" evidence="7">
    <location>
        <begin position="150"/>
        <end position="281"/>
    </location>
</feature>
<dbReference type="PANTHER" id="PTHR32322:SF2">
    <property type="entry name" value="EAMA DOMAIN-CONTAINING PROTEIN"/>
    <property type="match status" value="1"/>
</dbReference>
<feature type="transmembrane region" description="Helical" evidence="6">
    <location>
        <begin position="269"/>
        <end position="287"/>
    </location>
</feature>
<keyword evidence="3 6" id="KW-0812">Transmembrane</keyword>
<evidence type="ECO:0000313" key="8">
    <source>
        <dbReference type="EMBL" id="AQS51651.1"/>
    </source>
</evidence>
<feature type="transmembrane region" description="Helical" evidence="6">
    <location>
        <begin position="207"/>
        <end position="228"/>
    </location>
</feature>
<feature type="transmembrane region" description="Helical" evidence="6">
    <location>
        <begin position="149"/>
        <end position="167"/>
    </location>
</feature>
<dbReference type="AlphaFoldDB" id="A0A1U9K0T9"/>
<evidence type="ECO:0000256" key="6">
    <source>
        <dbReference type="SAM" id="Phobius"/>
    </source>
</evidence>
<dbReference type="GO" id="GO:0016020">
    <property type="term" value="C:membrane"/>
    <property type="evidence" value="ECO:0007669"/>
    <property type="project" value="UniProtKB-SubCell"/>
</dbReference>
<evidence type="ECO:0000256" key="5">
    <source>
        <dbReference type="ARBA" id="ARBA00023136"/>
    </source>
</evidence>